<evidence type="ECO:0000259" key="1">
    <source>
        <dbReference type="Pfam" id="PF00266"/>
    </source>
</evidence>
<dbReference type="Gene3D" id="3.90.1150.10">
    <property type="entry name" value="Aspartate Aminotransferase, domain 1"/>
    <property type="match status" value="1"/>
</dbReference>
<keyword evidence="3" id="KW-1185">Reference proteome</keyword>
<dbReference type="InterPro" id="IPR015421">
    <property type="entry name" value="PyrdxlP-dep_Trfase_major"/>
</dbReference>
<feature type="domain" description="Aminotransferase class V" evidence="1">
    <location>
        <begin position="52"/>
        <end position="291"/>
    </location>
</feature>
<dbReference type="Gene3D" id="3.40.640.10">
    <property type="entry name" value="Type I PLP-dependent aspartate aminotransferase-like (Major domain)"/>
    <property type="match status" value="1"/>
</dbReference>
<dbReference type="Proteomes" id="UP000548476">
    <property type="component" value="Unassembled WGS sequence"/>
</dbReference>
<keyword evidence="2" id="KW-0456">Lyase</keyword>
<dbReference type="EMBL" id="JACHGT010000004">
    <property type="protein sequence ID" value="MBB6034443.1"/>
    <property type="molecule type" value="Genomic_DNA"/>
</dbReference>
<dbReference type="RefSeq" id="WP_184787296.1">
    <property type="nucleotide sequence ID" value="NZ_BONT01000045.1"/>
</dbReference>
<dbReference type="SUPFAM" id="SSF53383">
    <property type="entry name" value="PLP-dependent transferases"/>
    <property type="match status" value="1"/>
</dbReference>
<dbReference type="GO" id="GO:0016829">
    <property type="term" value="F:lyase activity"/>
    <property type="evidence" value="ECO:0007669"/>
    <property type="project" value="UniProtKB-KW"/>
</dbReference>
<dbReference type="InterPro" id="IPR015424">
    <property type="entry name" value="PyrdxlP-dep_Trfase"/>
</dbReference>
<accession>A0A841FHI8</accession>
<protein>
    <submittedName>
        <fullName evidence="2">Selenocysteine lyase/cysteine desulfurase</fullName>
    </submittedName>
</protein>
<reference evidence="2 3" key="1">
    <citation type="submission" date="2020-08" db="EMBL/GenBank/DDBJ databases">
        <title>Genomic Encyclopedia of Type Strains, Phase IV (KMG-IV): sequencing the most valuable type-strain genomes for metagenomic binning, comparative biology and taxonomic classification.</title>
        <authorList>
            <person name="Goeker M."/>
        </authorList>
    </citation>
    <scope>NUCLEOTIDE SEQUENCE [LARGE SCALE GENOMIC DNA]</scope>
    <source>
        <strain evidence="2 3">YIM 65646</strain>
    </source>
</reference>
<evidence type="ECO:0000313" key="3">
    <source>
        <dbReference type="Proteomes" id="UP000548476"/>
    </source>
</evidence>
<dbReference type="InterPro" id="IPR015422">
    <property type="entry name" value="PyrdxlP-dep_Trfase_small"/>
</dbReference>
<dbReference type="AlphaFoldDB" id="A0A841FHI8"/>
<dbReference type="PANTHER" id="PTHR43586:SF21">
    <property type="entry name" value="PYRIDOXAL PHOSPHATE (PLP)-DEPENDENT ASPARTATE AMINOTRANSFERASE SUPERFAMILY"/>
    <property type="match status" value="1"/>
</dbReference>
<comment type="caution">
    <text evidence="2">The sequence shown here is derived from an EMBL/GenBank/DDBJ whole genome shotgun (WGS) entry which is preliminary data.</text>
</comment>
<gene>
    <name evidence="2" type="ORF">HNR73_002293</name>
</gene>
<dbReference type="PANTHER" id="PTHR43586">
    <property type="entry name" value="CYSTEINE DESULFURASE"/>
    <property type="match status" value="1"/>
</dbReference>
<name>A0A841FHI8_9ACTN</name>
<organism evidence="2 3">
    <name type="scientific">Phytomonospora endophytica</name>
    <dbReference type="NCBI Taxonomy" id="714109"/>
    <lineage>
        <taxon>Bacteria</taxon>
        <taxon>Bacillati</taxon>
        <taxon>Actinomycetota</taxon>
        <taxon>Actinomycetes</taxon>
        <taxon>Micromonosporales</taxon>
        <taxon>Micromonosporaceae</taxon>
        <taxon>Phytomonospora</taxon>
    </lineage>
</organism>
<proteinExistence type="predicted"/>
<dbReference type="InterPro" id="IPR000192">
    <property type="entry name" value="Aminotrans_V_dom"/>
</dbReference>
<evidence type="ECO:0000313" key="2">
    <source>
        <dbReference type="EMBL" id="MBB6034443.1"/>
    </source>
</evidence>
<sequence length="350" mass="37166">MTPTIPDVRGHFAPETTYLATASYGLPPLASTEAIAAHEADRRAGRVDMHTIDDLITRARTAFASIVGVDTGEVAHGPSASYFVGLVAASVPDDGVVLAAEEDFTSLLFPFLVARARGVTVRTVPLARLAESVTEDVDLVAVSAVQSADGRLAPFAALAEARREHGLRVLYDGSQAAGWLPLPVGDFDHLVVAGYKWLLGPRGTAFMTGTPRALSSVTPLAANWYAGNDIWDSIYGPPLRLAPDARRFDLSPSWAPWIGHTPALELLAGLDRDEVHAHDVGLAAHFREGLGLPPSDSAIVSVPLSDRQVAALHEARIVASPRAGLTRFAFHLYTTESDVDFALKVIASSA</sequence>
<dbReference type="Pfam" id="PF00266">
    <property type="entry name" value="Aminotran_5"/>
    <property type="match status" value="1"/>
</dbReference>